<dbReference type="Proteomes" id="UP001374579">
    <property type="component" value="Unassembled WGS sequence"/>
</dbReference>
<keyword evidence="2" id="KW-0732">Signal</keyword>
<evidence type="ECO:0000256" key="1">
    <source>
        <dbReference type="SAM" id="MobiDB-lite"/>
    </source>
</evidence>
<reference evidence="3 4" key="1">
    <citation type="submission" date="2024-02" db="EMBL/GenBank/DDBJ databases">
        <title>Chromosome-scale genome assembly of the rough periwinkle Littorina saxatilis.</title>
        <authorList>
            <person name="De Jode A."/>
            <person name="Faria R."/>
            <person name="Formenti G."/>
            <person name="Sims Y."/>
            <person name="Smith T.P."/>
            <person name="Tracey A."/>
            <person name="Wood J.M.D."/>
            <person name="Zagrodzka Z.B."/>
            <person name="Johannesson K."/>
            <person name="Butlin R.K."/>
            <person name="Leder E.H."/>
        </authorList>
    </citation>
    <scope>NUCLEOTIDE SEQUENCE [LARGE SCALE GENOMIC DNA]</scope>
    <source>
        <strain evidence="3">Snail1</strain>
        <tissue evidence="3">Muscle</tissue>
    </source>
</reference>
<dbReference type="EMBL" id="JBAMIC010000010">
    <property type="protein sequence ID" value="KAK7101523.1"/>
    <property type="molecule type" value="Genomic_DNA"/>
</dbReference>
<organism evidence="3 4">
    <name type="scientific">Littorina saxatilis</name>
    <dbReference type="NCBI Taxonomy" id="31220"/>
    <lineage>
        <taxon>Eukaryota</taxon>
        <taxon>Metazoa</taxon>
        <taxon>Spiralia</taxon>
        <taxon>Lophotrochozoa</taxon>
        <taxon>Mollusca</taxon>
        <taxon>Gastropoda</taxon>
        <taxon>Caenogastropoda</taxon>
        <taxon>Littorinimorpha</taxon>
        <taxon>Littorinoidea</taxon>
        <taxon>Littorinidae</taxon>
        <taxon>Littorina</taxon>
    </lineage>
</organism>
<feature type="signal peptide" evidence="2">
    <location>
        <begin position="1"/>
        <end position="23"/>
    </location>
</feature>
<feature type="compositionally biased region" description="Low complexity" evidence="1">
    <location>
        <begin position="192"/>
        <end position="205"/>
    </location>
</feature>
<comment type="caution">
    <text evidence="3">The sequence shown here is derived from an EMBL/GenBank/DDBJ whole genome shotgun (WGS) entry which is preliminary data.</text>
</comment>
<keyword evidence="4" id="KW-1185">Reference proteome</keyword>
<evidence type="ECO:0000313" key="4">
    <source>
        <dbReference type="Proteomes" id="UP001374579"/>
    </source>
</evidence>
<evidence type="ECO:0000313" key="3">
    <source>
        <dbReference type="EMBL" id="KAK7101523.1"/>
    </source>
</evidence>
<feature type="region of interest" description="Disordered" evidence="1">
    <location>
        <begin position="192"/>
        <end position="215"/>
    </location>
</feature>
<feature type="chain" id="PRO_5042944212" evidence="2">
    <location>
        <begin position="24"/>
        <end position="281"/>
    </location>
</feature>
<sequence>MGSTREMIFLLIALSSLLGLCNTCKPNQATGCPYYALLAGAKVIPLPHPSRLDENCRELRAGLNCLTGNGVYGDCDDKEHPMKQVFITMLQVIDIPCQTASQEYQSGRACLQAEPGSPLPRTMSRCYLRNRREIGSNFCSGMNEFLACVRKDMMTIPSCNDTERDIIHAMIATHINGMGTCEQILVPSLKSTTTTTTTTTPTTTTSVRPTVASTPQIPVVSTRKPEAELTKTTEMSSSNSTTTINPAYHVGKSVTSNAGSQNTAFLVHAVATLVTLFMSAC</sequence>
<proteinExistence type="predicted"/>
<name>A0AAN9GAB4_9CAEN</name>
<evidence type="ECO:0000256" key="2">
    <source>
        <dbReference type="SAM" id="SignalP"/>
    </source>
</evidence>
<dbReference type="AlphaFoldDB" id="A0AAN9GAB4"/>
<accession>A0AAN9GAB4</accession>
<protein>
    <submittedName>
        <fullName evidence="3">Uncharacterized protein</fullName>
    </submittedName>
</protein>
<feature type="compositionally biased region" description="Polar residues" evidence="1">
    <location>
        <begin position="206"/>
        <end position="215"/>
    </location>
</feature>
<gene>
    <name evidence="3" type="ORF">V1264_019895</name>
</gene>